<dbReference type="EMBL" id="FWFS01000001">
    <property type="protein sequence ID" value="SLN17541.1"/>
    <property type="molecule type" value="Genomic_DNA"/>
</dbReference>
<keyword evidence="1" id="KW-0597">Phosphoprotein</keyword>
<evidence type="ECO:0000313" key="3">
    <source>
        <dbReference type="EMBL" id="SLN17541.1"/>
    </source>
</evidence>
<feature type="modified residue" description="4-aspartylphosphate" evidence="1">
    <location>
        <position position="51"/>
    </location>
</feature>
<dbReference type="InterPro" id="IPR001789">
    <property type="entry name" value="Sig_transdc_resp-reg_receiver"/>
</dbReference>
<accession>A0A1Y5RHM6</accession>
<dbReference type="SUPFAM" id="SSF52172">
    <property type="entry name" value="CheY-like"/>
    <property type="match status" value="1"/>
</dbReference>
<organism evidence="3 4">
    <name type="scientific">Aquimixticola soesokkakensis</name>
    <dbReference type="NCBI Taxonomy" id="1519096"/>
    <lineage>
        <taxon>Bacteria</taxon>
        <taxon>Pseudomonadati</taxon>
        <taxon>Pseudomonadota</taxon>
        <taxon>Alphaproteobacteria</taxon>
        <taxon>Rhodobacterales</taxon>
        <taxon>Paracoccaceae</taxon>
        <taxon>Aquimixticola</taxon>
    </lineage>
</organism>
<dbReference type="AlphaFoldDB" id="A0A1Y5RHM6"/>
<dbReference type="Proteomes" id="UP000193862">
    <property type="component" value="Unassembled WGS sequence"/>
</dbReference>
<name>A0A1Y5RHM6_9RHOB</name>
<evidence type="ECO:0000256" key="1">
    <source>
        <dbReference type="PROSITE-ProRule" id="PRU00169"/>
    </source>
</evidence>
<dbReference type="CDD" id="cd00156">
    <property type="entry name" value="REC"/>
    <property type="match status" value="1"/>
</dbReference>
<dbReference type="InterPro" id="IPR011006">
    <property type="entry name" value="CheY-like_superfamily"/>
</dbReference>
<dbReference type="PROSITE" id="PS50110">
    <property type="entry name" value="RESPONSE_REGULATORY"/>
    <property type="match status" value="1"/>
</dbReference>
<proteinExistence type="predicted"/>
<evidence type="ECO:0000313" key="4">
    <source>
        <dbReference type="Proteomes" id="UP000193862"/>
    </source>
</evidence>
<dbReference type="Gene3D" id="3.40.50.2300">
    <property type="match status" value="1"/>
</dbReference>
<sequence>MDVLIVESNADLGMLWSRHLERLSMTTTLVASQSEAIAKLQTHTFRMIVLDLDLEEGAAIAIADFANYRHPDTKVVFVTNTSFFSDGSIFQHMANACAFLPAQVAPKDLAAIVHYHGNKV</sequence>
<dbReference type="GO" id="GO:0000160">
    <property type="term" value="P:phosphorelay signal transduction system"/>
    <property type="evidence" value="ECO:0007669"/>
    <property type="project" value="InterPro"/>
</dbReference>
<dbReference type="SMART" id="SM00448">
    <property type="entry name" value="REC"/>
    <property type="match status" value="1"/>
</dbReference>
<evidence type="ECO:0000259" key="2">
    <source>
        <dbReference type="PROSITE" id="PS50110"/>
    </source>
</evidence>
<dbReference type="RefSeq" id="WP_085835105.1">
    <property type="nucleotide sequence ID" value="NZ_FWFS01000001.1"/>
</dbReference>
<keyword evidence="4" id="KW-1185">Reference proteome</keyword>
<protein>
    <submittedName>
        <fullName evidence="3">Response regulator receiver domain protein</fullName>
    </submittedName>
</protein>
<reference evidence="3 4" key="1">
    <citation type="submission" date="2017-03" db="EMBL/GenBank/DDBJ databases">
        <authorList>
            <person name="Afonso C.L."/>
            <person name="Miller P.J."/>
            <person name="Scott M.A."/>
            <person name="Spackman E."/>
            <person name="Goraichik I."/>
            <person name="Dimitrov K.M."/>
            <person name="Suarez D.L."/>
            <person name="Swayne D.E."/>
        </authorList>
    </citation>
    <scope>NUCLEOTIDE SEQUENCE [LARGE SCALE GENOMIC DNA]</scope>
    <source>
        <strain evidence="3 4">CECT 8620</strain>
    </source>
</reference>
<feature type="domain" description="Response regulatory" evidence="2">
    <location>
        <begin position="2"/>
        <end position="117"/>
    </location>
</feature>
<dbReference type="Pfam" id="PF00072">
    <property type="entry name" value="Response_reg"/>
    <property type="match status" value="1"/>
</dbReference>
<gene>
    <name evidence="3" type="ORF">AQS8620_00376</name>
</gene>
<dbReference type="OrthoDB" id="7874292at2"/>